<dbReference type="InterPro" id="IPR009256">
    <property type="entry name" value="YqgQ-like"/>
</dbReference>
<name>A0A511X2R9_9BACI</name>
<dbReference type="OrthoDB" id="2361671at2"/>
<evidence type="ECO:0008006" key="3">
    <source>
        <dbReference type="Google" id="ProtNLM"/>
    </source>
</evidence>
<dbReference type="AlphaFoldDB" id="A0A511X2R9"/>
<gene>
    <name evidence="1" type="ORF">HAL01_17240</name>
</gene>
<organism evidence="1 2">
    <name type="scientific">Halolactibacillus alkaliphilus</name>
    <dbReference type="NCBI Taxonomy" id="442899"/>
    <lineage>
        <taxon>Bacteria</taxon>
        <taxon>Bacillati</taxon>
        <taxon>Bacillota</taxon>
        <taxon>Bacilli</taxon>
        <taxon>Bacillales</taxon>
        <taxon>Bacillaceae</taxon>
        <taxon>Halolactibacillus</taxon>
    </lineage>
</organism>
<protein>
    <recommendedName>
        <fullName evidence="3">Cytosolic protein</fullName>
    </recommendedName>
</protein>
<evidence type="ECO:0000313" key="2">
    <source>
        <dbReference type="Proteomes" id="UP000321400"/>
    </source>
</evidence>
<dbReference type="Gene3D" id="1.10.287.760">
    <property type="entry name" value="YqgQ-like"/>
    <property type="match status" value="1"/>
</dbReference>
<proteinExistence type="predicted"/>
<sequence length="70" mass="8293">MKTYYDVQKFFRRFGIITYIGNREAEIELSLIELQSLKQEGVISDEDYYQCLGVLSYEKEMAIEKRSGKQ</sequence>
<dbReference type="RefSeq" id="WP_089800741.1">
    <property type="nucleotide sequence ID" value="NZ_BJYE01000021.1"/>
</dbReference>
<dbReference type="EMBL" id="BJYE01000021">
    <property type="protein sequence ID" value="GEN57260.1"/>
    <property type="molecule type" value="Genomic_DNA"/>
</dbReference>
<dbReference type="InterPro" id="IPR023164">
    <property type="entry name" value="YqgQ-like_sf"/>
</dbReference>
<dbReference type="SUPFAM" id="SSF158379">
    <property type="entry name" value="YqgQ-like"/>
    <property type="match status" value="1"/>
</dbReference>
<comment type="caution">
    <text evidence="1">The sequence shown here is derived from an EMBL/GenBank/DDBJ whole genome shotgun (WGS) entry which is preliminary data.</text>
</comment>
<dbReference type="Proteomes" id="UP000321400">
    <property type="component" value="Unassembled WGS sequence"/>
</dbReference>
<reference evidence="1 2" key="1">
    <citation type="submission" date="2019-07" db="EMBL/GenBank/DDBJ databases">
        <title>Whole genome shotgun sequence of Halolactibacillus alkaliphilus NBRC 103919.</title>
        <authorList>
            <person name="Hosoyama A."/>
            <person name="Uohara A."/>
            <person name="Ohji S."/>
            <person name="Ichikawa N."/>
        </authorList>
    </citation>
    <scope>NUCLEOTIDE SEQUENCE [LARGE SCALE GENOMIC DNA]</scope>
    <source>
        <strain evidence="1 2">NBRC 103919</strain>
    </source>
</reference>
<keyword evidence="2" id="KW-1185">Reference proteome</keyword>
<accession>A0A511X2R9</accession>
<dbReference type="STRING" id="442899.SAMN05720591_10750"/>
<dbReference type="Pfam" id="PF06014">
    <property type="entry name" value="YqgQ-like"/>
    <property type="match status" value="1"/>
</dbReference>
<evidence type="ECO:0000313" key="1">
    <source>
        <dbReference type="EMBL" id="GEN57260.1"/>
    </source>
</evidence>